<feature type="region of interest" description="Disordered" evidence="1">
    <location>
        <begin position="99"/>
        <end position="133"/>
    </location>
</feature>
<dbReference type="SUPFAM" id="SSF53300">
    <property type="entry name" value="vWA-like"/>
    <property type="match status" value="1"/>
</dbReference>
<keyword evidence="3" id="KW-1185">Reference proteome</keyword>
<dbReference type="InterPro" id="IPR011195">
    <property type="entry name" value="UCP010256"/>
</dbReference>
<dbReference type="CDD" id="cd00198">
    <property type="entry name" value="vWFA"/>
    <property type="match status" value="1"/>
</dbReference>
<sequence>MTDASTQTGGTFAENIMHFARTLRRAGLPVGPGRVIEAIRAVEVAGIRRRDDFYWTLHSVFVNRRDQWDIFDQAFHVFWRNPELLKKMMDMMLPTTFLDSTKRDDQPELSRRLSEALAPSPAPDSDQESDEEEIEINATLTASDNELLQSKDFESMSAEEMAEAKKAMATMRLPIMEVKTRRQRADFHGGVIDMRRTLRASLRSGGASIPLRFKSNVTRHPPLVVLCDISGSMTQYSRMLLHFMHALTNDRDRVHTFAFGTRLTNITRYMRYRDVDAALDVISEKVEDWSGGTRIGATIKEFNKFWSRRVLGQGAVVLLISDGLDRDAGEGLGIEMERLHKSCRQLIWLNPLLRYQGFEPRSKGVKAILPHVDQFRTVHNLNSLKELADILSQPMGAQPEKRSFAA</sequence>
<protein>
    <submittedName>
        <fullName evidence="2">VWA domain-containing protein</fullName>
    </submittedName>
</protein>
<dbReference type="Gene3D" id="3.40.50.410">
    <property type="entry name" value="von Willebrand factor, type A domain"/>
    <property type="match status" value="1"/>
</dbReference>
<dbReference type="PIRSF" id="PIRSF010256">
    <property type="entry name" value="CoxE_vWa"/>
    <property type="match status" value="1"/>
</dbReference>
<gene>
    <name evidence="2" type="ORF">GQE98_08040</name>
</gene>
<dbReference type="Pfam" id="PF05762">
    <property type="entry name" value="VWA_CoxE"/>
    <property type="match status" value="1"/>
</dbReference>
<dbReference type="EMBL" id="WTUW01000002">
    <property type="protein sequence ID" value="MZR30581.1"/>
    <property type="molecule type" value="Genomic_DNA"/>
</dbReference>
<proteinExistence type="predicted"/>
<comment type="caution">
    <text evidence="2">The sequence shown here is derived from an EMBL/GenBank/DDBJ whole genome shotgun (WGS) entry which is preliminary data.</text>
</comment>
<dbReference type="InterPro" id="IPR008912">
    <property type="entry name" value="Uncharacterised_CoxE"/>
</dbReference>
<evidence type="ECO:0000313" key="3">
    <source>
        <dbReference type="Proteomes" id="UP000476030"/>
    </source>
</evidence>
<evidence type="ECO:0000256" key="1">
    <source>
        <dbReference type="SAM" id="MobiDB-lite"/>
    </source>
</evidence>
<accession>A0A6L8W666</accession>
<dbReference type="PANTHER" id="PTHR39338">
    <property type="entry name" value="BLL5662 PROTEIN-RELATED"/>
    <property type="match status" value="1"/>
</dbReference>
<dbReference type="PANTHER" id="PTHR39338:SF6">
    <property type="entry name" value="BLL5662 PROTEIN"/>
    <property type="match status" value="1"/>
</dbReference>
<feature type="compositionally biased region" description="Basic and acidic residues" evidence="1">
    <location>
        <begin position="100"/>
        <end position="114"/>
    </location>
</feature>
<name>A0A6L8W666_9PROT</name>
<organism evidence="2 3">
    <name type="scientific">Sneathiella litorea</name>
    <dbReference type="NCBI Taxonomy" id="2606216"/>
    <lineage>
        <taxon>Bacteria</taxon>
        <taxon>Pseudomonadati</taxon>
        <taxon>Pseudomonadota</taxon>
        <taxon>Alphaproteobacteria</taxon>
        <taxon>Sneathiellales</taxon>
        <taxon>Sneathiellaceae</taxon>
        <taxon>Sneathiella</taxon>
    </lineage>
</organism>
<dbReference type="AlphaFoldDB" id="A0A6L8W666"/>
<dbReference type="RefSeq" id="WP_161315149.1">
    <property type="nucleotide sequence ID" value="NZ_WTUW01000002.1"/>
</dbReference>
<reference evidence="2 3" key="1">
    <citation type="submission" date="2019-12" db="EMBL/GenBank/DDBJ databases">
        <title>Snethiella sp. nov. sp. isolated from sea sand.</title>
        <authorList>
            <person name="Kim J."/>
            <person name="Jeong S.E."/>
            <person name="Jung H.S."/>
            <person name="Jeon C.O."/>
        </authorList>
    </citation>
    <scope>NUCLEOTIDE SEQUENCE [LARGE SCALE GENOMIC DNA]</scope>
    <source>
        <strain evidence="2 3">DP05</strain>
    </source>
</reference>
<evidence type="ECO:0000313" key="2">
    <source>
        <dbReference type="EMBL" id="MZR30581.1"/>
    </source>
</evidence>
<dbReference type="Proteomes" id="UP000476030">
    <property type="component" value="Unassembled WGS sequence"/>
</dbReference>
<dbReference type="InterPro" id="IPR036465">
    <property type="entry name" value="vWFA_dom_sf"/>
</dbReference>